<dbReference type="Pfam" id="PF13560">
    <property type="entry name" value="HTH_31"/>
    <property type="match status" value="1"/>
</dbReference>
<organism evidence="2 3">
    <name type="scientific">Actinopolyspora mortivallis</name>
    <dbReference type="NCBI Taxonomy" id="33906"/>
    <lineage>
        <taxon>Bacteria</taxon>
        <taxon>Bacillati</taxon>
        <taxon>Actinomycetota</taxon>
        <taxon>Actinomycetes</taxon>
        <taxon>Actinopolysporales</taxon>
        <taxon>Actinopolysporaceae</taxon>
        <taxon>Actinopolyspora</taxon>
    </lineage>
</organism>
<dbReference type="Proteomes" id="UP000239352">
    <property type="component" value="Unassembled WGS sequence"/>
</dbReference>
<feature type="domain" description="HTH cro/C1-type" evidence="1">
    <location>
        <begin position="14"/>
        <end position="71"/>
    </location>
</feature>
<reference evidence="2 3" key="1">
    <citation type="submission" date="2018-03" db="EMBL/GenBank/DDBJ databases">
        <title>Actinopolyspora mortivallis from Sahara, screening for active biomolecules.</title>
        <authorList>
            <person name="Selama O."/>
            <person name="Wellington E.M.H."/>
            <person name="Hacene H."/>
        </authorList>
    </citation>
    <scope>NUCLEOTIDE SEQUENCE [LARGE SCALE GENOMIC DNA]</scope>
    <source>
        <strain evidence="2 3">M5A</strain>
    </source>
</reference>
<dbReference type="SUPFAM" id="SSF47413">
    <property type="entry name" value="lambda repressor-like DNA-binding domains"/>
    <property type="match status" value="1"/>
</dbReference>
<proteinExistence type="predicted"/>
<name>A0A2T0H1M1_ACTMO</name>
<accession>A0A2T0H1M1</accession>
<dbReference type="GO" id="GO:0003677">
    <property type="term" value="F:DNA binding"/>
    <property type="evidence" value="ECO:0007669"/>
    <property type="project" value="InterPro"/>
</dbReference>
<gene>
    <name evidence="2" type="ORF">CEP50_01590</name>
</gene>
<comment type="caution">
    <text evidence="2">The sequence shown here is derived from an EMBL/GenBank/DDBJ whole genome shotgun (WGS) entry which is preliminary data.</text>
</comment>
<sequence length="281" mass="31288">MDPVSLRRRIGARLRQARADAGRTTSEAAAELGCSRGKISQMEAGMYRLQHRDVRDLLRFYGVAQSSAEPLVEWAKRSSEPSWWAPYAEVVEDWFAFFLGSEGEAVREFNYEQLVVPGLLQTAEYAAALTAASRSVAEEDRGKVAELRLERQRRLTDEDPLVLHAVIEESALRRPIGGLAVLRNQLRHLVEMADLSHVEIQVMPTGVGAHSGLDGKFVLLEFQDFGPGVFLEGHPVIGARFEVEDPTLTETYTSIAKALREEALDQQRSIELMESVIAELG</sequence>
<dbReference type="PROSITE" id="PS50943">
    <property type="entry name" value="HTH_CROC1"/>
    <property type="match status" value="1"/>
</dbReference>
<dbReference type="Pfam" id="PF19054">
    <property type="entry name" value="DUF5753"/>
    <property type="match status" value="1"/>
</dbReference>
<dbReference type="SMART" id="SM00530">
    <property type="entry name" value="HTH_XRE"/>
    <property type="match status" value="1"/>
</dbReference>
<evidence type="ECO:0000313" key="2">
    <source>
        <dbReference type="EMBL" id="PRW65242.1"/>
    </source>
</evidence>
<dbReference type="CDD" id="cd00093">
    <property type="entry name" value="HTH_XRE"/>
    <property type="match status" value="1"/>
</dbReference>
<dbReference type="InParanoid" id="A0A2T0H1M1"/>
<dbReference type="Gene3D" id="1.10.260.40">
    <property type="entry name" value="lambda repressor-like DNA-binding domains"/>
    <property type="match status" value="1"/>
</dbReference>
<evidence type="ECO:0000313" key="3">
    <source>
        <dbReference type="Proteomes" id="UP000239352"/>
    </source>
</evidence>
<dbReference type="AlphaFoldDB" id="A0A2T0H1M1"/>
<dbReference type="InterPro" id="IPR010982">
    <property type="entry name" value="Lambda_DNA-bd_dom_sf"/>
</dbReference>
<keyword evidence="3" id="KW-1185">Reference proteome</keyword>
<protein>
    <submittedName>
        <fullName evidence="2">Transcriptional regulator</fullName>
    </submittedName>
</protein>
<dbReference type="InterPro" id="IPR001387">
    <property type="entry name" value="Cro/C1-type_HTH"/>
</dbReference>
<evidence type="ECO:0000259" key="1">
    <source>
        <dbReference type="PROSITE" id="PS50943"/>
    </source>
</evidence>
<dbReference type="InterPro" id="IPR043917">
    <property type="entry name" value="DUF5753"/>
</dbReference>
<dbReference type="EMBL" id="PVSR01000001">
    <property type="protein sequence ID" value="PRW65242.1"/>
    <property type="molecule type" value="Genomic_DNA"/>
</dbReference>